<accession>A0A4P6ZCC5</accession>
<proteinExistence type="predicted"/>
<dbReference type="KEGG" id="csal:NBC122_00197"/>
<evidence type="ECO:0000313" key="2">
    <source>
        <dbReference type="Proteomes" id="UP000294419"/>
    </source>
</evidence>
<dbReference type="Proteomes" id="UP000294419">
    <property type="component" value="Chromosome"/>
</dbReference>
<dbReference type="RefSeq" id="WP_133438592.1">
    <property type="nucleotide sequence ID" value="NZ_CP037954.1"/>
</dbReference>
<dbReference type="EMBL" id="CP037954">
    <property type="protein sequence ID" value="QBO57055.1"/>
    <property type="molecule type" value="Genomic_DNA"/>
</dbReference>
<gene>
    <name evidence="1" type="ORF">NBC122_00197</name>
</gene>
<sequence length="187" mass="21939">MKSKPYKIIYFFTILLSYCKNSNIEENVKLNQIISPIVDNERRFSTSLVYITDSLKQLKVYVPTKDEIEQRIPPPPPGKTTNIIHLLEFKKNYTKKDSLELLKQAEYYLKTIKLDSKINKNLKVISSKLIDNRETHLSFSTPLYFSDDFVYIEVGFYDHGFSRGTGYLLKNEGNSWKIVDQRPLWIS</sequence>
<name>A0A4P6ZCC5_9FLAO</name>
<protein>
    <submittedName>
        <fullName evidence="1">Uncharacterized protein</fullName>
    </submittedName>
</protein>
<evidence type="ECO:0000313" key="1">
    <source>
        <dbReference type="EMBL" id="QBO57055.1"/>
    </source>
</evidence>
<reference evidence="1 2" key="1">
    <citation type="submission" date="2019-03" db="EMBL/GenBank/DDBJ databases">
        <authorList>
            <person name="Kim H."/>
            <person name="Yu S.-M."/>
        </authorList>
    </citation>
    <scope>NUCLEOTIDE SEQUENCE [LARGE SCALE GENOMIC DNA]</scope>
    <source>
        <strain evidence="1 2">NBC122</strain>
    </source>
</reference>
<organism evidence="1 2">
    <name type="scientific">Chryseobacterium salivictor</name>
    <dbReference type="NCBI Taxonomy" id="2547600"/>
    <lineage>
        <taxon>Bacteria</taxon>
        <taxon>Pseudomonadati</taxon>
        <taxon>Bacteroidota</taxon>
        <taxon>Flavobacteriia</taxon>
        <taxon>Flavobacteriales</taxon>
        <taxon>Weeksellaceae</taxon>
        <taxon>Chryseobacterium group</taxon>
        <taxon>Chryseobacterium</taxon>
    </lineage>
</organism>
<keyword evidence="2" id="KW-1185">Reference proteome</keyword>
<dbReference type="OrthoDB" id="1255724at2"/>
<dbReference type="AlphaFoldDB" id="A0A4P6ZCC5"/>